<evidence type="ECO:0000313" key="2">
    <source>
        <dbReference type="Proteomes" id="UP000034350"/>
    </source>
</evidence>
<comment type="caution">
    <text evidence="1">The sequence shown here is derived from an EMBL/GenBank/DDBJ whole genome shotgun (WGS) entry which is preliminary data.</text>
</comment>
<dbReference type="Proteomes" id="UP000034350">
    <property type="component" value="Unassembled WGS sequence"/>
</dbReference>
<dbReference type="EMBL" id="JPQZ01000030">
    <property type="protein sequence ID" value="KKO75165.1"/>
    <property type="molecule type" value="Genomic_DNA"/>
</dbReference>
<name>A0A0F9WEE4_9MICR</name>
<proteinExistence type="predicted"/>
<protein>
    <submittedName>
        <fullName evidence="1">Uncharacterized protein</fullName>
    </submittedName>
</protein>
<evidence type="ECO:0000313" key="1">
    <source>
        <dbReference type="EMBL" id="KKO75165.1"/>
    </source>
</evidence>
<dbReference type="RefSeq" id="XP_024330907.1">
    <property type="nucleotide sequence ID" value="XM_024475018.1"/>
</dbReference>
<organism evidence="1 2">
    <name type="scientific">Vairimorpha ceranae</name>
    <dbReference type="NCBI Taxonomy" id="40302"/>
    <lineage>
        <taxon>Eukaryota</taxon>
        <taxon>Fungi</taxon>
        <taxon>Fungi incertae sedis</taxon>
        <taxon>Microsporidia</taxon>
        <taxon>Nosematidae</taxon>
        <taxon>Vairimorpha</taxon>
    </lineage>
</organism>
<dbReference type="VEuPathDB" id="MicrosporidiaDB:AAJ76_3000043661"/>
<dbReference type="GeneID" id="36319949"/>
<gene>
    <name evidence="1" type="ORF">AAJ76_3000043661</name>
</gene>
<keyword evidence="2" id="KW-1185">Reference proteome</keyword>
<accession>A0A0F9WEE4</accession>
<dbReference type="AlphaFoldDB" id="A0A0F9WEE4"/>
<sequence length="47" mass="5476">MFRFKLFIYIDDDDSYCFSVLNGIINTICSFSQSALCLWACMYCSKV</sequence>
<reference evidence="1 2" key="1">
    <citation type="journal article" date="2015" name="Environ. Microbiol.">
        <title>Genome analyses suggest the presence of polyploidy and recent human-driven expansions in eight global populations of the honeybee pathogen Nosema ceranae.</title>
        <authorList>
            <person name="Pelin A."/>
            <person name="Selman M."/>
            <person name="Aris-Brosou S."/>
            <person name="Farinelli L."/>
            <person name="Corradi N."/>
        </authorList>
    </citation>
    <scope>NUCLEOTIDE SEQUENCE [LARGE SCALE GENOMIC DNA]</scope>
    <source>
        <strain evidence="1 2">PA08 1199</strain>
    </source>
</reference>